<dbReference type="KEGG" id="tuz:TUZN_1520"/>
<evidence type="ECO:0000313" key="2">
    <source>
        <dbReference type="Proteomes" id="UP000008138"/>
    </source>
</evidence>
<proteinExistence type="predicted"/>
<dbReference type="GeneID" id="10361044"/>
<dbReference type="EMBL" id="CP002590">
    <property type="protein sequence ID" value="AEA12991.1"/>
    <property type="molecule type" value="Genomic_DNA"/>
</dbReference>
<evidence type="ECO:0000313" key="1">
    <source>
        <dbReference type="EMBL" id="AEA12991.1"/>
    </source>
</evidence>
<organism evidence="1 2">
    <name type="scientific">Thermoproteus uzoniensis (strain 768-20)</name>
    <dbReference type="NCBI Taxonomy" id="999630"/>
    <lineage>
        <taxon>Archaea</taxon>
        <taxon>Thermoproteota</taxon>
        <taxon>Thermoprotei</taxon>
        <taxon>Thermoproteales</taxon>
        <taxon>Thermoproteaceae</taxon>
        <taxon>Thermoproteus</taxon>
    </lineage>
</organism>
<sequence>MAGRREVFKLLGALGLGLAGGLIAGGLARGPPQTVEASGVPPAYSVVVQPPGEARPMVVAADGEVVVDSSGRIVSDLGVYPSEGVNELGGYTQTAGIQEAVAYLLNTGGGLAFIRRGDYYPNRIIHIGVIKREVQVILEGEGLATRIHLYDNKGKSQAWAFTIGTPGDSPTADQAPPPVLRRLAFVNDMNRGPPVGPIVTGGYYSGGGAVGNGVILEDITVVDPPTLADGSGAPSPIGWIWFNNSYGVRVRGFTYLGANPNSKSSTVIVSDGVTFTEIDESYFISTARAGVAISSGTGTIQIANTQILGFNIGINYGNTDGRSKLMISNTVIGTDRGGVESYGAQLFVNTPIYVDYGFVDALICCSRLGGVISLLDSVARITVMDSEVHSLTIRVETRNRPQSDLLLTIEGSRIFGSGNGPLINIPSKSAEGSVVRVRLLDNEIDKRASSGEWALITIPNNVVFEARGNYITMNQGFDTIIGLSQDLTNGFYELSDNMVNPLTSPAYLINGGVSITAPFFIRRNKFLAQVQLYSRALTNQSGLVVEDNYNLAA</sequence>
<accession>F2L264</accession>
<dbReference type="RefSeq" id="WP_013680326.1">
    <property type="nucleotide sequence ID" value="NC_015315.1"/>
</dbReference>
<dbReference type="HOGENOM" id="CLU_484540_0_0_2"/>
<dbReference type="SUPFAM" id="SSF51126">
    <property type="entry name" value="Pectin lyase-like"/>
    <property type="match status" value="1"/>
</dbReference>
<dbReference type="eggNOG" id="arCOG14040">
    <property type="taxonomic scope" value="Archaea"/>
</dbReference>
<gene>
    <name evidence="1" type="ordered locus">TUZN_1520</name>
</gene>
<dbReference type="Proteomes" id="UP000008138">
    <property type="component" value="Chromosome"/>
</dbReference>
<reference key="2">
    <citation type="submission" date="2011-03" db="EMBL/GenBank/DDBJ databases">
        <title>Complete genome sequence of the thermoacidophilic crenarchaeon Thermoproteus uzoniensis 768-20.</title>
        <authorList>
            <person name="Mardanov A.V."/>
            <person name="Gumerov V.M."/>
            <person name="Beletsky A.V."/>
            <person name="Prokofeva M.I."/>
            <person name="Bonch-Osmolovskaya E.A."/>
            <person name="Ravin N.V."/>
            <person name="Skryabin K.G."/>
        </authorList>
    </citation>
    <scope>NUCLEOTIDE SEQUENCE</scope>
    <source>
        <strain>768-20</strain>
    </source>
</reference>
<reference evidence="1 2" key="1">
    <citation type="journal article" date="2011" name="J. Bacteriol.">
        <title>Complete genome sequence of the thermoacidophilic crenarchaeon Thermoproteus uzoniensis 768-20.</title>
        <authorList>
            <person name="Mardanov A.V."/>
            <person name="Gumerov V.M."/>
            <person name="Beletsky A.V."/>
            <person name="Prokofeva M.I."/>
            <person name="Bonch-Osmolovskaya E.A."/>
            <person name="Ravin N.V."/>
            <person name="Skryabin K.G."/>
        </authorList>
    </citation>
    <scope>NUCLEOTIDE SEQUENCE [LARGE SCALE GENOMIC DNA]</scope>
    <source>
        <strain evidence="1 2">768-20</strain>
    </source>
</reference>
<dbReference type="STRING" id="999630.TUZN_1520"/>
<name>F2L264_THEU7</name>
<dbReference type="InterPro" id="IPR011050">
    <property type="entry name" value="Pectin_lyase_fold/virulence"/>
</dbReference>
<keyword evidence="2" id="KW-1185">Reference proteome</keyword>
<dbReference type="AlphaFoldDB" id="F2L264"/>
<protein>
    <submittedName>
        <fullName evidence="1">Uncharacterized protein</fullName>
    </submittedName>
</protein>
<dbReference type="OrthoDB" id="28216at2157"/>